<proteinExistence type="predicted"/>
<reference evidence="2" key="1">
    <citation type="journal article" date="2017" name="Nat. Ecol. Evol.">
        <title>Genome expansion and lineage-specific genetic innovations in the forest pathogenic fungi Armillaria.</title>
        <authorList>
            <person name="Sipos G."/>
            <person name="Prasanna A.N."/>
            <person name="Walter M.C."/>
            <person name="O'Connor E."/>
            <person name="Balint B."/>
            <person name="Krizsan K."/>
            <person name="Kiss B."/>
            <person name="Hess J."/>
            <person name="Varga T."/>
            <person name="Slot J."/>
            <person name="Riley R."/>
            <person name="Boka B."/>
            <person name="Rigling D."/>
            <person name="Barry K."/>
            <person name="Lee J."/>
            <person name="Mihaltcheva S."/>
            <person name="LaButti K."/>
            <person name="Lipzen A."/>
            <person name="Waldron R."/>
            <person name="Moloney N.M."/>
            <person name="Sperisen C."/>
            <person name="Kredics L."/>
            <person name="Vagvoelgyi C."/>
            <person name="Patrignani A."/>
            <person name="Fitzpatrick D."/>
            <person name="Nagy I."/>
            <person name="Doyle S."/>
            <person name="Anderson J.B."/>
            <person name="Grigoriev I.V."/>
            <person name="Gueldener U."/>
            <person name="Muensterkoetter M."/>
            <person name="Nagy L.G."/>
        </authorList>
    </citation>
    <scope>NUCLEOTIDE SEQUENCE [LARGE SCALE GENOMIC DNA]</scope>
    <source>
        <strain evidence="2">Ar21-2</strain>
    </source>
</reference>
<dbReference type="EMBL" id="KZ293688">
    <property type="protein sequence ID" value="PBK85889.1"/>
    <property type="molecule type" value="Genomic_DNA"/>
</dbReference>
<accession>A0A2H3CS52</accession>
<organism evidence="1 2">
    <name type="scientific">Armillaria gallica</name>
    <name type="common">Bulbous honey fungus</name>
    <name type="synonym">Armillaria bulbosa</name>
    <dbReference type="NCBI Taxonomy" id="47427"/>
    <lineage>
        <taxon>Eukaryota</taxon>
        <taxon>Fungi</taxon>
        <taxon>Dikarya</taxon>
        <taxon>Basidiomycota</taxon>
        <taxon>Agaricomycotina</taxon>
        <taxon>Agaricomycetes</taxon>
        <taxon>Agaricomycetidae</taxon>
        <taxon>Agaricales</taxon>
        <taxon>Marasmiineae</taxon>
        <taxon>Physalacriaceae</taxon>
        <taxon>Armillaria</taxon>
    </lineage>
</organism>
<dbReference type="OrthoDB" id="2914815at2759"/>
<dbReference type="InParanoid" id="A0A2H3CS52"/>
<name>A0A2H3CS52_ARMGA</name>
<sequence>MRCFLSLETLQLHEEYAAYRDLEWIVLVKAIKPLFHSKNDAGMVFDAFDGERGFPALYERFRQFDLALYTHVPASETPKLNRLRVHQKGQRIKDRVDGSSYEGGPHSNEGLDTTIIDLARYAADRIIDIEPPCCSPASPDILGRILLLSRLLIHGQKTSTLARLLLALSRRSVPESGVWQEFIARLCQWMKEMEFRDEWTLLHRRVAIDIIGDMCMLLGAGSELVVGGRNMDARKSEMSMSESYLHNFLTQEGSYMFAPYVISYAEMHGSDDLRPLVPLRDCLTADMRQSEEHIYVERHVTVDLPTYRNL</sequence>
<gene>
    <name evidence="1" type="ORF">ARMGADRAFT_1087170</name>
</gene>
<dbReference type="AlphaFoldDB" id="A0A2H3CS52"/>
<evidence type="ECO:0000313" key="2">
    <source>
        <dbReference type="Proteomes" id="UP000217790"/>
    </source>
</evidence>
<protein>
    <submittedName>
        <fullName evidence="1">Uncharacterized protein</fullName>
    </submittedName>
</protein>
<evidence type="ECO:0000313" key="1">
    <source>
        <dbReference type="EMBL" id="PBK85889.1"/>
    </source>
</evidence>
<dbReference type="Proteomes" id="UP000217790">
    <property type="component" value="Unassembled WGS sequence"/>
</dbReference>
<keyword evidence="2" id="KW-1185">Reference proteome</keyword>